<accession>A0ABP5AHZ3</accession>
<proteinExistence type="predicted"/>
<evidence type="ECO:0000313" key="4">
    <source>
        <dbReference type="Proteomes" id="UP001501612"/>
    </source>
</evidence>
<feature type="transmembrane region" description="Helical" evidence="2">
    <location>
        <begin position="104"/>
        <end position="126"/>
    </location>
</feature>
<feature type="region of interest" description="Disordered" evidence="1">
    <location>
        <begin position="1"/>
        <end position="38"/>
    </location>
</feature>
<dbReference type="EMBL" id="BAAAMY010000002">
    <property type="protein sequence ID" value="GAA1912052.1"/>
    <property type="molecule type" value="Genomic_DNA"/>
</dbReference>
<keyword evidence="4" id="KW-1185">Reference proteome</keyword>
<keyword evidence="2" id="KW-0472">Membrane</keyword>
<feature type="transmembrane region" description="Helical" evidence="2">
    <location>
        <begin position="45"/>
        <end position="67"/>
    </location>
</feature>
<feature type="transmembrane region" description="Helical" evidence="2">
    <location>
        <begin position="133"/>
        <end position="152"/>
    </location>
</feature>
<name>A0ABP5AHZ3_9ACTN</name>
<evidence type="ECO:0008006" key="5">
    <source>
        <dbReference type="Google" id="ProtNLM"/>
    </source>
</evidence>
<feature type="transmembrane region" description="Helical" evidence="2">
    <location>
        <begin position="158"/>
        <end position="179"/>
    </location>
</feature>
<feature type="compositionally biased region" description="Low complexity" evidence="1">
    <location>
        <begin position="20"/>
        <end position="38"/>
    </location>
</feature>
<evidence type="ECO:0000256" key="2">
    <source>
        <dbReference type="SAM" id="Phobius"/>
    </source>
</evidence>
<evidence type="ECO:0000256" key="1">
    <source>
        <dbReference type="SAM" id="MobiDB-lite"/>
    </source>
</evidence>
<evidence type="ECO:0000313" key="3">
    <source>
        <dbReference type="EMBL" id="GAA1912052.1"/>
    </source>
</evidence>
<comment type="caution">
    <text evidence="3">The sequence shown here is derived from an EMBL/GenBank/DDBJ whole genome shotgun (WGS) entry which is preliminary data.</text>
</comment>
<protein>
    <recommendedName>
        <fullName evidence="5">DUF2127 domain-containing protein</fullName>
    </recommendedName>
</protein>
<organism evidence="3 4">
    <name type="scientific">Nocardioides lentus</name>
    <dbReference type="NCBI Taxonomy" id="338077"/>
    <lineage>
        <taxon>Bacteria</taxon>
        <taxon>Bacillati</taxon>
        <taxon>Actinomycetota</taxon>
        <taxon>Actinomycetes</taxon>
        <taxon>Propionibacteriales</taxon>
        <taxon>Nocardioidaceae</taxon>
        <taxon>Nocardioides</taxon>
    </lineage>
</organism>
<reference evidence="4" key="1">
    <citation type="journal article" date="2019" name="Int. J. Syst. Evol. Microbiol.">
        <title>The Global Catalogue of Microorganisms (GCM) 10K type strain sequencing project: providing services to taxonomists for standard genome sequencing and annotation.</title>
        <authorList>
            <consortium name="The Broad Institute Genomics Platform"/>
            <consortium name="The Broad Institute Genome Sequencing Center for Infectious Disease"/>
            <person name="Wu L."/>
            <person name="Ma J."/>
        </authorList>
    </citation>
    <scope>NUCLEOTIDE SEQUENCE [LARGE SCALE GENOMIC DNA]</scope>
    <source>
        <strain evidence="4">JCM 14046</strain>
    </source>
</reference>
<keyword evidence="2" id="KW-0812">Transmembrane</keyword>
<gene>
    <name evidence="3" type="ORF">GCM10009737_11940</name>
</gene>
<sequence>MDDHQNLRTTPGPTGGAGPAGAARPARPARGGPAAPGAAPRAVRVASATMGAQGLVLAALVVATIAWEQLLVETWAAGDPAASAVVAQGGLDALADSPVAVPGFVPVAIVTFLTLVPLGAVLAAMLRHRAAWVRSWLSVTSMAGMVFAGLALRAGPPAVFGALAALAGLSCVVLLLALWHPTASRWLGRSPSYDAGRGGA</sequence>
<dbReference type="Proteomes" id="UP001501612">
    <property type="component" value="Unassembled WGS sequence"/>
</dbReference>
<keyword evidence="2" id="KW-1133">Transmembrane helix</keyword>